<dbReference type="Pfam" id="PF05656">
    <property type="entry name" value="DUF805"/>
    <property type="match status" value="1"/>
</dbReference>
<keyword evidence="1" id="KW-1133">Transmembrane helix</keyword>
<dbReference type="InterPro" id="IPR008523">
    <property type="entry name" value="DUF805"/>
</dbReference>
<dbReference type="AlphaFoldDB" id="A0AAU7G8K2"/>
<proteinExistence type="predicted"/>
<keyword evidence="1" id="KW-0812">Transmembrane</keyword>
<accession>A0AAU7G8K2</accession>
<sequence>MSAAVSPRDAVPLELPYYGASFATAFVRFWRKYAVFSGRASRSEYWWWVLFSAIVGIAIEALYVPSLLLRPRGGGFHLDAGIVVAAIVASIWGLATIVPTLALVWRRLHDANFSGAFWLFAFVPLVGWIVVLVLTLLPPNPAGVRFDRREPAVTPPR</sequence>
<feature type="transmembrane region" description="Helical" evidence="1">
    <location>
        <begin position="15"/>
        <end position="33"/>
    </location>
</feature>
<gene>
    <name evidence="2" type="ORF">AAME72_16875</name>
</gene>
<dbReference type="GO" id="GO:0005886">
    <property type="term" value="C:plasma membrane"/>
    <property type="evidence" value="ECO:0007669"/>
    <property type="project" value="TreeGrafter"/>
</dbReference>
<dbReference type="PANTHER" id="PTHR34980:SF2">
    <property type="entry name" value="INNER MEMBRANE PROTEIN YHAH-RELATED"/>
    <property type="match status" value="1"/>
</dbReference>
<feature type="transmembrane region" description="Helical" evidence="1">
    <location>
        <begin position="80"/>
        <end position="105"/>
    </location>
</feature>
<evidence type="ECO:0000256" key="1">
    <source>
        <dbReference type="SAM" id="Phobius"/>
    </source>
</evidence>
<name>A0AAU7G8K2_9MICO</name>
<dbReference type="RefSeq" id="WP_348787691.1">
    <property type="nucleotide sequence ID" value="NZ_CP157390.1"/>
</dbReference>
<dbReference type="PANTHER" id="PTHR34980">
    <property type="entry name" value="INNER MEMBRANE PROTEIN-RELATED-RELATED"/>
    <property type="match status" value="1"/>
</dbReference>
<evidence type="ECO:0000313" key="2">
    <source>
        <dbReference type="EMBL" id="XBM47725.1"/>
    </source>
</evidence>
<keyword evidence="1" id="KW-0472">Membrane</keyword>
<reference evidence="2" key="1">
    <citation type="submission" date="2024-05" db="EMBL/GenBank/DDBJ databases">
        <title>The Natural Products Discovery Center: Release of the First 8490 Sequenced Strains for Exploring Actinobacteria Biosynthetic Diversity.</title>
        <authorList>
            <person name="Kalkreuter E."/>
            <person name="Kautsar S.A."/>
            <person name="Yang D."/>
            <person name="Bader C.D."/>
            <person name="Teijaro C.N."/>
            <person name="Fluegel L."/>
            <person name="Davis C.M."/>
            <person name="Simpson J.R."/>
            <person name="Lauterbach L."/>
            <person name="Steele A.D."/>
            <person name="Gui C."/>
            <person name="Meng S."/>
            <person name="Li G."/>
            <person name="Viehrig K."/>
            <person name="Ye F."/>
            <person name="Su P."/>
            <person name="Kiefer A.F."/>
            <person name="Nichols A."/>
            <person name="Cepeda A.J."/>
            <person name="Yan W."/>
            <person name="Fan B."/>
            <person name="Jiang Y."/>
            <person name="Adhikari A."/>
            <person name="Zheng C.-J."/>
            <person name="Schuster L."/>
            <person name="Cowan T.M."/>
            <person name="Smanski M.J."/>
            <person name="Chevrette M.G."/>
            <person name="de Carvalho L.P.S."/>
            <person name="Shen B."/>
        </authorList>
    </citation>
    <scope>NUCLEOTIDE SEQUENCE</scope>
    <source>
        <strain evidence="2">NPDC080035</strain>
    </source>
</reference>
<organism evidence="2">
    <name type="scientific">Leifsonia sp. NPDC080035</name>
    <dbReference type="NCBI Taxonomy" id="3143936"/>
    <lineage>
        <taxon>Bacteria</taxon>
        <taxon>Bacillati</taxon>
        <taxon>Actinomycetota</taxon>
        <taxon>Actinomycetes</taxon>
        <taxon>Micrococcales</taxon>
        <taxon>Microbacteriaceae</taxon>
        <taxon>Leifsonia</taxon>
    </lineage>
</organism>
<dbReference type="EMBL" id="CP157390">
    <property type="protein sequence ID" value="XBM47725.1"/>
    <property type="molecule type" value="Genomic_DNA"/>
</dbReference>
<feature type="transmembrane region" description="Helical" evidence="1">
    <location>
        <begin position="45"/>
        <end position="68"/>
    </location>
</feature>
<protein>
    <submittedName>
        <fullName evidence="2">DUF805 domain-containing protein</fullName>
    </submittedName>
</protein>
<feature type="transmembrane region" description="Helical" evidence="1">
    <location>
        <begin position="117"/>
        <end position="137"/>
    </location>
</feature>